<feature type="transmembrane region" description="Helical" evidence="1">
    <location>
        <begin position="47"/>
        <end position="68"/>
    </location>
</feature>
<comment type="caution">
    <text evidence="2">The sequence shown here is derived from an EMBL/GenBank/DDBJ whole genome shotgun (WGS) entry which is preliminary data.</text>
</comment>
<dbReference type="AlphaFoldDB" id="A0A9W4STH7"/>
<protein>
    <submittedName>
        <fullName evidence="2">15903_t:CDS:1</fullName>
    </submittedName>
</protein>
<evidence type="ECO:0000313" key="3">
    <source>
        <dbReference type="Proteomes" id="UP001153678"/>
    </source>
</evidence>
<keyword evidence="3" id="KW-1185">Reference proteome</keyword>
<keyword evidence="1" id="KW-1133">Transmembrane helix</keyword>
<evidence type="ECO:0000313" key="2">
    <source>
        <dbReference type="EMBL" id="CAI2180997.1"/>
    </source>
</evidence>
<keyword evidence="1" id="KW-0472">Membrane</keyword>
<dbReference type="EMBL" id="CAMKVN010002418">
    <property type="protein sequence ID" value="CAI2180997.1"/>
    <property type="molecule type" value="Genomic_DNA"/>
</dbReference>
<dbReference type="Proteomes" id="UP001153678">
    <property type="component" value="Unassembled WGS sequence"/>
</dbReference>
<dbReference type="OrthoDB" id="10676051at2759"/>
<proteinExistence type="predicted"/>
<gene>
    <name evidence="2" type="ORF">FWILDA_LOCUS9863</name>
</gene>
<name>A0A9W4STH7_9GLOM</name>
<feature type="transmembrane region" description="Helical" evidence="1">
    <location>
        <begin position="80"/>
        <end position="101"/>
    </location>
</feature>
<keyword evidence="1" id="KW-0812">Transmembrane</keyword>
<reference evidence="2" key="1">
    <citation type="submission" date="2022-08" db="EMBL/GenBank/DDBJ databases">
        <authorList>
            <person name="Kallberg Y."/>
            <person name="Tangrot J."/>
            <person name="Rosling A."/>
        </authorList>
    </citation>
    <scope>NUCLEOTIDE SEQUENCE</scope>
    <source>
        <strain evidence="2">Wild A</strain>
    </source>
</reference>
<feature type="transmembrane region" description="Helical" evidence="1">
    <location>
        <begin position="206"/>
        <end position="228"/>
    </location>
</feature>
<sequence>MADSPKDIVIEVEESIKKEEQLKRTLNIKKLEKLSEDNLKLVKKLKFVLNITLFFSIICLLLGSFFIFLKVRNAGNPYTIKIVASSMFGTLGVGTLLTSLIRCINNCGNNNVEMGSDIVSSSEFQVDIGIVELSLSNYKGRGTNEENDPVFQTMDSVKERNKKLHDTGYIHNVCLIVGSIVIIALTICSISTLIDTKFMDEKRYIPISYVADVIIIGGGVLAFLGLSLDICVKKVKHKNKPEMRVLKEDIRLFNIYDLMRLALDDEERGNVERCLHGLKPNEI</sequence>
<feature type="transmembrane region" description="Helical" evidence="1">
    <location>
        <begin position="169"/>
        <end position="194"/>
    </location>
</feature>
<accession>A0A9W4STH7</accession>
<organism evidence="2 3">
    <name type="scientific">Funneliformis geosporum</name>
    <dbReference type="NCBI Taxonomy" id="1117311"/>
    <lineage>
        <taxon>Eukaryota</taxon>
        <taxon>Fungi</taxon>
        <taxon>Fungi incertae sedis</taxon>
        <taxon>Mucoromycota</taxon>
        <taxon>Glomeromycotina</taxon>
        <taxon>Glomeromycetes</taxon>
        <taxon>Glomerales</taxon>
        <taxon>Glomeraceae</taxon>
        <taxon>Funneliformis</taxon>
    </lineage>
</organism>
<evidence type="ECO:0000256" key="1">
    <source>
        <dbReference type="SAM" id="Phobius"/>
    </source>
</evidence>